<dbReference type="Proteomes" id="UP001595833">
    <property type="component" value="Unassembled WGS sequence"/>
</dbReference>
<dbReference type="Gene3D" id="3.40.50.150">
    <property type="entry name" value="Vaccinia Virus protein VP39"/>
    <property type="match status" value="1"/>
</dbReference>
<dbReference type="PANTHER" id="PTHR43619">
    <property type="entry name" value="S-ADENOSYL-L-METHIONINE-DEPENDENT METHYLTRANSFERASE YKTD-RELATED"/>
    <property type="match status" value="1"/>
</dbReference>
<keyword evidence="4" id="KW-1185">Reference proteome</keyword>
<evidence type="ECO:0000313" key="4">
    <source>
        <dbReference type="Proteomes" id="UP001595833"/>
    </source>
</evidence>
<dbReference type="Pfam" id="PF04072">
    <property type="entry name" value="LCM"/>
    <property type="match status" value="1"/>
</dbReference>
<name>A0ABV9YC79_9PSEU</name>
<reference evidence="4" key="1">
    <citation type="journal article" date="2019" name="Int. J. Syst. Evol. Microbiol.">
        <title>The Global Catalogue of Microorganisms (GCM) 10K type strain sequencing project: providing services to taxonomists for standard genome sequencing and annotation.</title>
        <authorList>
            <consortium name="The Broad Institute Genomics Platform"/>
            <consortium name="The Broad Institute Genome Sequencing Center for Infectious Disease"/>
            <person name="Wu L."/>
            <person name="Ma J."/>
        </authorList>
    </citation>
    <scope>NUCLEOTIDE SEQUENCE [LARGE SCALE GENOMIC DNA]</scope>
    <source>
        <strain evidence="4">KCTC 12848</strain>
    </source>
</reference>
<sequence length="276" mass="31388">MRLPVRLTNVQQTLLLTLYLRALESRSTTPVLGDPMAERLVACLDYDFTRFDSKRGDPLVALRALSMDRQVARFCARHPDAVVVHLACGLDSRAWRVDPPATVQWYDVDYPEVVELRRALYPERPGYRSVAADVTEPDWLEGLPGDRPTMVVAEGLVMYLPDAEVERLVTRVVGHFHEGEVMFDVFSRVGATVMRCQPSFRATGATIRSVLPDRRVVERWSPRLRFIAERPVLGEPEVVSLPRKTRVFYTVLRSIPALRGSLRTLHYAFSDDNTHS</sequence>
<dbReference type="InterPro" id="IPR029063">
    <property type="entry name" value="SAM-dependent_MTases_sf"/>
</dbReference>
<protein>
    <submittedName>
        <fullName evidence="3">Class I SAM-dependent methyltransferase</fullName>
    </submittedName>
</protein>
<evidence type="ECO:0000256" key="2">
    <source>
        <dbReference type="ARBA" id="ARBA00022679"/>
    </source>
</evidence>
<dbReference type="InterPro" id="IPR016874">
    <property type="entry name" value="TcmP-like"/>
</dbReference>
<dbReference type="GO" id="GO:0008168">
    <property type="term" value="F:methyltransferase activity"/>
    <property type="evidence" value="ECO:0007669"/>
    <property type="project" value="UniProtKB-KW"/>
</dbReference>
<dbReference type="PANTHER" id="PTHR43619:SF2">
    <property type="entry name" value="S-ADENOSYL-L-METHIONINE-DEPENDENT METHYLTRANSFERASES SUPERFAMILY PROTEIN"/>
    <property type="match status" value="1"/>
</dbReference>
<dbReference type="EMBL" id="JBHSJB010000049">
    <property type="protein sequence ID" value="MFC5059818.1"/>
    <property type="molecule type" value="Genomic_DNA"/>
</dbReference>
<accession>A0ABV9YC79</accession>
<organism evidence="3 4">
    <name type="scientific">Saccharothrix xinjiangensis</name>
    <dbReference type="NCBI Taxonomy" id="204798"/>
    <lineage>
        <taxon>Bacteria</taxon>
        <taxon>Bacillati</taxon>
        <taxon>Actinomycetota</taxon>
        <taxon>Actinomycetes</taxon>
        <taxon>Pseudonocardiales</taxon>
        <taxon>Pseudonocardiaceae</taxon>
        <taxon>Saccharothrix</taxon>
    </lineage>
</organism>
<dbReference type="GO" id="GO:0032259">
    <property type="term" value="P:methylation"/>
    <property type="evidence" value="ECO:0007669"/>
    <property type="project" value="UniProtKB-KW"/>
</dbReference>
<keyword evidence="2" id="KW-0808">Transferase</keyword>
<proteinExistence type="predicted"/>
<evidence type="ECO:0000256" key="1">
    <source>
        <dbReference type="ARBA" id="ARBA00022603"/>
    </source>
</evidence>
<dbReference type="PIRSF" id="PIRSF028177">
    <property type="entry name" value="Polyketide_synth_Omtfrase_TcmP"/>
    <property type="match status" value="1"/>
</dbReference>
<keyword evidence="1 3" id="KW-0489">Methyltransferase</keyword>
<comment type="caution">
    <text evidence="3">The sequence shown here is derived from an EMBL/GenBank/DDBJ whole genome shotgun (WGS) entry which is preliminary data.</text>
</comment>
<dbReference type="InterPro" id="IPR007213">
    <property type="entry name" value="Ppm1/Ppm2/Tcmp"/>
</dbReference>
<dbReference type="RefSeq" id="WP_344038267.1">
    <property type="nucleotide sequence ID" value="NZ_BAAAKE010000010.1"/>
</dbReference>
<dbReference type="SUPFAM" id="SSF53335">
    <property type="entry name" value="S-adenosyl-L-methionine-dependent methyltransferases"/>
    <property type="match status" value="1"/>
</dbReference>
<gene>
    <name evidence="3" type="ORF">ACFPFM_39415</name>
</gene>
<evidence type="ECO:0000313" key="3">
    <source>
        <dbReference type="EMBL" id="MFC5059818.1"/>
    </source>
</evidence>